<reference evidence="2" key="2">
    <citation type="submission" date="2025-09" db="UniProtKB">
        <authorList>
            <consortium name="Ensembl"/>
        </authorList>
    </citation>
    <scope>IDENTIFICATION</scope>
</reference>
<reference evidence="2" key="1">
    <citation type="submission" date="2025-08" db="UniProtKB">
        <authorList>
            <consortium name="Ensembl"/>
        </authorList>
    </citation>
    <scope>IDENTIFICATION</scope>
</reference>
<feature type="compositionally biased region" description="Basic and acidic residues" evidence="1">
    <location>
        <begin position="908"/>
        <end position="919"/>
    </location>
</feature>
<protein>
    <submittedName>
        <fullName evidence="2">NHS like 3</fullName>
    </submittedName>
</protein>
<proteinExistence type="predicted"/>
<accession>A0A8C5BLP3</accession>
<feature type="compositionally biased region" description="Basic and acidic residues" evidence="1">
    <location>
        <begin position="860"/>
        <end position="869"/>
    </location>
</feature>
<feature type="compositionally biased region" description="Polar residues" evidence="1">
    <location>
        <begin position="846"/>
        <end position="857"/>
    </location>
</feature>
<feature type="compositionally biased region" description="Low complexity" evidence="1">
    <location>
        <begin position="460"/>
        <end position="472"/>
    </location>
</feature>
<dbReference type="Proteomes" id="UP000694546">
    <property type="component" value="Chromosome 22"/>
</dbReference>
<evidence type="ECO:0000313" key="2">
    <source>
        <dbReference type="Ensembl" id="ENSGMOP00000047778.1"/>
    </source>
</evidence>
<feature type="compositionally biased region" description="Polar residues" evidence="1">
    <location>
        <begin position="770"/>
        <end position="790"/>
    </location>
</feature>
<feature type="compositionally biased region" description="Low complexity" evidence="1">
    <location>
        <begin position="369"/>
        <end position="384"/>
    </location>
</feature>
<feature type="compositionally biased region" description="Polar residues" evidence="1">
    <location>
        <begin position="940"/>
        <end position="952"/>
    </location>
</feature>
<evidence type="ECO:0000313" key="3">
    <source>
        <dbReference type="Proteomes" id="UP000694546"/>
    </source>
</evidence>
<feature type="compositionally biased region" description="Low complexity" evidence="1">
    <location>
        <begin position="602"/>
        <end position="619"/>
    </location>
</feature>
<feature type="compositionally biased region" description="Polar residues" evidence="1">
    <location>
        <begin position="696"/>
        <end position="720"/>
    </location>
</feature>
<organism evidence="2 3">
    <name type="scientific">Gadus morhua</name>
    <name type="common">Atlantic cod</name>
    <dbReference type="NCBI Taxonomy" id="8049"/>
    <lineage>
        <taxon>Eukaryota</taxon>
        <taxon>Metazoa</taxon>
        <taxon>Chordata</taxon>
        <taxon>Craniata</taxon>
        <taxon>Vertebrata</taxon>
        <taxon>Euteleostomi</taxon>
        <taxon>Actinopterygii</taxon>
        <taxon>Neopterygii</taxon>
        <taxon>Teleostei</taxon>
        <taxon>Neoteleostei</taxon>
        <taxon>Acanthomorphata</taxon>
        <taxon>Zeiogadaria</taxon>
        <taxon>Gadariae</taxon>
        <taxon>Gadiformes</taxon>
        <taxon>Gadoidei</taxon>
        <taxon>Gadidae</taxon>
        <taxon>Gadus</taxon>
    </lineage>
</organism>
<feature type="compositionally biased region" description="Low complexity" evidence="1">
    <location>
        <begin position="404"/>
        <end position="427"/>
    </location>
</feature>
<sequence length="1476" mass="157769">MGNSIHKKRARSGLPESNLSPGPIRPRRSFWLLGRPEKVKTAGPRRHEEQKGLSVHYRASQHYPENVFIEGNRSRYLEDLHTEAQEGLKILQQEEHLIDGSFPDDQSVSSSNTLRPEQDLYSLDSGCSPEHGGIIAGNSVTTLSTASATSTRPVLTRQASTFKPLNSTDTLKKPDKSTRKKTRRTTIMGIPQQVQREIAQQRSSTFQPIVSPNLTNGDTQGNDGLSGVLVIPTINGETPVANQEGARVNLSDLEVSREDQLLRKHLQAVYQEEQLSTPQDPGYHLMTTISQRPKSLAVPGITTSCSAFSFLHEPQGPVMSISPQATYLSKIIPNAVLPASVEVIQISRCGGRPLGGLGLHGGSVRAVSKSSLTSADSSVSPVSSRRSDGEGSNADNSQTSSTVMESNCSRSRSSSEMTTTTTNTHSTKQSGEVVNPQTMVGLEVQGNPSSEPNGGQDHVSVCSSMSWLSSPSDNPGSPGMGQGSDCEASGSVSGGEDMRCSHSFTRNLSVVKTKLPPAPPQRTNSLHGNKVRKNSKHPLVIKDPIDSVTASAENEPSQTDIQCVVSESTKEEPQSISVAVPISRNEVTSSQSSVSLNPFPDSNSGVGEPSNPPSVSSSSLQKTRSEGSNSERTMSPSSGYSSRSGTPTLSPKGISPTSPDKQKKRPVKPERSGSRASSSPASPSSSLTSLSSTSSDPTNQEVSVNIPCTAQQDSPPSTEKFTQVCFSPLFADREVFNIPPPPKVKAPCAPPPDVWAHNKRSVELLLGPPSYSSRPVSTKTCSSQTTETQAEANHGAITVDVMQTPESHEAVPHEKSLLEDILETVTKGLDSKAGSCSAPEEVDPTTDVQWEEQSSSPAIKDTESQEKTMKKQPPPVMKKTTAPGTIRDELLSRKMPIEEPPQQQTECSDARDDVVRRQDPTPAPQPDIQVSRSEEETLAAMQTPTEATSNATKKVDKGSPPPSPPPAYHPTPPPSRKTPPSPISLPSSVVLEGVQEEAHTIETCWPPPPPPPLEGDMGFEGGDEVDFPPPPPFVTEVLPDVIHGCIAATKGPEQPGAALEEAKLTTENSCSREGQKNEEEVMSVNMPADEERSALEGAATCRDINCIDLDNNLLQDVLPLSEDVPPPQKEATSTLPTTLEIPLSNPNLVPLSSVSPALLSAPTEDHISAPFSPPTIVPQAPSPPAENKYPGVNFRRQPSQANRDTRSKEILSRHKSVPIPKEDANIPLVTPSLLQMVRLRTVSMAEDEMNAGQTEDHNMPSNEGLKSAQNNCPVPTSGQQTTPQKPVRKSLSYKSTHTKTSAVTLHSPSMRLQEAIRMKTAAMSSRDCLPSRLGSRLPMSSGLGESGTFDPLRSSASTASFIFSKSTKKVVIGTATSAEAHAGLKQSLAAELMQVTERTKDATVHNLEVKWDKVPPPVAKKPAHGSPARANHRELRTEENTGENGGGATAPPEGHGISSAETTTTTVTSDTIETLF</sequence>
<feature type="compositionally biased region" description="Polar residues" evidence="1">
    <location>
        <begin position="157"/>
        <end position="169"/>
    </location>
</feature>
<feature type="region of interest" description="Disordered" evidence="1">
    <location>
        <begin position="830"/>
        <end position="1023"/>
    </location>
</feature>
<gene>
    <name evidence="2" type="primary">nhsl3</name>
</gene>
<feature type="region of interest" description="Disordered" evidence="1">
    <location>
        <begin position="767"/>
        <end position="790"/>
    </location>
</feature>
<feature type="compositionally biased region" description="Low complexity" evidence="1">
    <location>
        <begin position="674"/>
        <end position="695"/>
    </location>
</feature>
<feature type="region of interest" description="Disordered" evidence="1">
    <location>
        <begin position="565"/>
        <end position="720"/>
    </location>
</feature>
<feature type="region of interest" description="Disordered" evidence="1">
    <location>
        <begin position="1252"/>
        <end position="1303"/>
    </location>
</feature>
<feature type="compositionally biased region" description="Basic and acidic residues" evidence="1">
    <location>
        <begin position="886"/>
        <end position="897"/>
    </location>
</feature>
<feature type="compositionally biased region" description="Polar residues" evidence="1">
    <location>
        <begin position="1267"/>
        <end position="1284"/>
    </location>
</feature>
<feature type="region of interest" description="Disordered" evidence="1">
    <location>
        <begin position="1414"/>
        <end position="1476"/>
    </location>
</feature>
<feature type="region of interest" description="Disordered" evidence="1">
    <location>
        <begin position="1172"/>
        <end position="1209"/>
    </location>
</feature>
<feature type="compositionally biased region" description="Pro residues" evidence="1">
    <location>
        <begin position="959"/>
        <end position="983"/>
    </location>
</feature>
<feature type="compositionally biased region" description="Low complexity" evidence="1">
    <location>
        <begin position="1462"/>
        <end position="1476"/>
    </location>
</feature>
<dbReference type="PANTHER" id="PTHR23039">
    <property type="entry name" value="NANCE-HORAN SYNDROME PROTEIN"/>
    <property type="match status" value="1"/>
</dbReference>
<dbReference type="PANTHER" id="PTHR23039:SF6">
    <property type="entry name" value="SIMILAR TO MKIAA1522 PROTEIN"/>
    <property type="match status" value="1"/>
</dbReference>
<feature type="compositionally biased region" description="Polar residues" evidence="1">
    <location>
        <begin position="428"/>
        <end position="438"/>
    </location>
</feature>
<feature type="compositionally biased region" description="Polar residues" evidence="1">
    <location>
        <begin position="620"/>
        <end position="634"/>
    </location>
</feature>
<feature type="region of interest" description="Disordered" evidence="1">
    <location>
        <begin position="369"/>
        <end position="541"/>
    </location>
</feature>
<dbReference type="GO" id="GO:0030154">
    <property type="term" value="P:cell differentiation"/>
    <property type="evidence" value="ECO:0007669"/>
    <property type="project" value="TreeGrafter"/>
</dbReference>
<keyword evidence="3" id="KW-1185">Reference proteome</keyword>
<dbReference type="GeneTree" id="ENSGT00950000182963"/>
<dbReference type="Ensembl" id="ENSGMOT00000066466.1">
    <property type="protein sequence ID" value="ENSGMOP00000047778.1"/>
    <property type="gene ID" value="ENSGMOG00000031010.1"/>
</dbReference>
<name>A0A8C5BLP3_GADMO</name>
<feature type="region of interest" description="Disordered" evidence="1">
    <location>
        <begin position="1"/>
        <end position="28"/>
    </location>
</feature>
<feature type="compositionally biased region" description="Polar residues" evidence="1">
    <location>
        <begin position="1292"/>
        <end position="1303"/>
    </location>
</feature>
<dbReference type="OMA" id="LLCRHKS"/>
<feature type="region of interest" description="Disordered" evidence="1">
    <location>
        <begin position="147"/>
        <end position="184"/>
    </location>
</feature>
<feature type="compositionally biased region" description="Pro residues" evidence="1">
    <location>
        <begin position="1172"/>
        <end position="1184"/>
    </location>
</feature>
<evidence type="ECO:0000256" key="1">
    <source>
        <dbReference type="SAM" id="MobiDB-lite"/>
    </source>
</evidence>
<feature type="compositionally biased region" description="Polar residues" evidence="1">
    <location>
        <begin position="393"/>
        <end position="403"/>
    </location>
</feature>
<feature type="compositionally biased region" description="Basic residues" evidence="1">
    <location>
        <begin position="1"/>
        <end position="11"/>
    </location>
</feature>
<feature type="compositionally biased region" description="Low complexity" evidence="1">
    <location>
        <begin position="635"/>
        <end position="648"/>
    </location>
</feature>
<feature type="compositionally biased region" description="Polar residues" evidence="1">
    <location>
        <begin position="585"/>
        <end position="596"/>
    </location>
</feature>